<evidence type="ECO:0000256" key="2">
    <source>
        <dbReference type="ARBA" id="ARBA00009774"/>
    </source>
</evidence>
<dbReference type="InterPro" id="IPR036588">
    <property type="entry name" value="CobH/CbiC_sf"/>
</dbReference>
<dbReference type="Pfam" id="PF02570">
    <property type="entry name" value="CbiC"/>
    <property type="match status" value="1"/>
</dbReference>
<keyword evidence="11" id="KW-1185">Reference proteome</keyword>
<feature type="domain" description="Cobalamin biosynthesis precorrin-8X methylmutase CobH/CbiC" evidence="8">
    <location>
        <begin position="289"/>
        <end position="487"/>
    </location>
</feature>
<reference evidence="10" key="1">
    <citation type="journal article" date="2014" name="Int. J. Syst. Evol. Microbiol.">
        <title>Complete genome of a new Firmicutes species belonging to the dominant human colonic microbiota ('Ruminococcus bicirculans') reveals two chromosomes and a selective capacity to utilize plant glucans.</title>
        <authorList>
            <consortium name="NISC Comparative Sequencing Program"/>
            <person name="Wegmann U."/>
            <person name="Louis P."/>
            <person name="Goesmann A."/>
            <person name="Henrissat B."/>
            <person name="Duncan S.H."/>
            <person name="Flint H.J."/>
        </authorList>
    </citation>
    <scope>NUCLEOTIDE SEQUENCE</scope>
    <source>
        <strain evidence="10">VKM Ac-1246</strain>
    </source>
</reference>
<sequence>MRLRLIGGSVSTASLLSLVEVAETYGDGRVHLTGRANLQVRGLPSDSGELPREVHAALEATGLVPSQTHELVRNVMVSPQTGLAGGRADLRGVAAALDRLLCASPRLSALPGRFLFVLDDGRGDLVSRECDLGLAALSDCEGQLRVGDGWGPVVPLAEAASHLAALAARFLDVRGEGPSAPWHVSELPSPAQVELTSPVVEPKSSVVELVETPAADPRVPPPVEPLPFGPVPGGEHIAAPDGSLDRAAILALAERAPTVVVTPWRGVLVPAEQPRPTRRYDYIDQGPAIYVDSFATIRREADLSAVPADAERLAVRMIHGSGQVDLASDLVIHPGLVKAARSALEGGAPILCDATMVATGVTRSRLPSDNEVLCMLGDERVPALARRWGTTRTAAAVSLWEPHLDGAVVAIGNAPTALFHLLEMILDGGPRPAAIVGCPVGFIGAAESKEALAAFAADHGIDIPFVTVRGRRGGSAMTSSALNALAQEQE</sequence>
<comment type="pathway">
    <text evidence="1">Cofactor biosynthesis; adenosylcobalamin biosynthesis.</text>
</comment>
<evidence type="ECO:0000256" key="5">
    <source>
        <dbReference type="ARBA" id="ARBA00023004"/>
    </source>
</evidence>
<evidence type="ECO:0000256" key="6">
    <source>
        <dbReference type="ARBA" id="ARBA00023014"/>
    </source>
</evidence>
<evidence type="ECO:0000256" key="1">
    <source>
        <dbReference type="ARBA" id="ARBA00004953"/>
    </source>
</evidence>
<proteinExistence type="inferred from homology"/>
<gene>
    <name evidence="10" type="ORF">GCM10017579_43290</name>
</gene>
<evidence type="ECO:0000256" key="3">
    <source>
        <dbReference type="ARBA" id="ARBA00022573"/>
    </source>
</evidence>
<dbReference type="NCBIfam" id="NF006136">
    <property type="entry name" value="PRK08285.1"/>
    <property type="match status" value="1"/>
</dbReference>
<keyword evidence="4" id="KW-0479">Metal-binding</keyword>
<evidence type="ECO:0000313" key="10">
    <source>
        <dbReference type="EMBL" id="GLJ70293.1"/>
    </source>
</evidence>
<dbReference type="InterPro" id="IPR045854">
    <property type="entry name" value="NO2/SO3_Rdtase_4Fe4S_sf"/>
</dbReference>
<evidence type="ECO:0000256" key="7">
    <source>
        <dbReference type="ARBA" id="ARBA00023235"/>
    </source>
</evidence>
<dbReference type="InterPro" id="IPR005117">
    <property type="entry name" value="NiRdtase/SiRdtase_haem-b_fer"/>
</dbReference>
<evidence type="ECO:0000313" key="11">
    <source>
        <dbReference type="Proteomes" id="UP001142292"/>
    </source>
</evidence>
<dbReference type="SUPFAM" id="SSF63965">
    <property type="entry name" value="Precorrin-8X methylmutase CbiC/CobH"/>
    <property type="match status" value="1"/>
</dbReference>
<dbReference type="Gene3D" id="3.40.50.10230">
    <property type="entry name" value="Cobalamin biosynthesis CobH/CbiC, precorrin-8X methylmutase"/>
    <property type="match status" value="1"/>
</dbReference>
<evidence type="ECO:0000259" key="8">
    <source>
        <dbReference type="Pfam" id="PF02570"/>
    </source>
</evidence>
<dbReference type="PANTHER" id="PTHR43588">
    <property type="entry name" value="COBALT-PRECORRIN-8 METHYLMUTASE"/>
    <property type="match status" value="1"/>
</dbReference>
<dbReference type="SUPFAM" id="SSF56014">
    <property type="entry name" value="Nitrite and sulphite reductase 4Fe-4S domain-like"/>
    <property type="match status" value="1"/>
</dbReference>
<comment type="caution">
    <text evidence="10">The sequence shown here is derived from an EMBL/GenBank/DDBJ whole genome shotgun (WGS) entry which is preliminary data.</text>
</comment>
<evidence type="ECO:0000259" key="9">
    <source>
        <dbReference type="Pfam" id="PF03460"/>
    </source>
</evidence>
<dbReference type="Proteomes" id="UP001142292">
    <property type="component" value="Unassembled WGS sequence"/>
</dbReference>
<reference evidence="10" key="2">
    <citation type="submission" date="2023-01" db="EMBL/GenBank/DDBJ databases">
        <authorList>
            <person name="Sun Q."/>
            <person name="Evtushenko L."/>
        </authorList>
    </citation>
    <scope>NUCLEOTIDE SEQUENCE</scope>
    <source>
        <strain evidence="10">VKM Ac-1246</strain>
    </source>
</reference>
<dbReference type="Gene3D" id="3.90.480.20">
    <property type="match status" value="1"/>
</dbReference>
<feature type="domain" description="Nitrite/Sulfite reductase ferredoxin-like" evidence="9">
    <location>
        <begin position="1"/>
        <end position="46"/>
    </location>
</feature>
<protein>
    <recommendedName>
        <fullName evidence="12">Precorrin-8X methylmutase</fullName>
    </recommendedName>
</protein>
<dbReference type="Pfam" id="PF03460">
    <property type="entry name" value="NIR_SIR_ferr"/>
    <property type="match status" value="1"/>
</dbReference>
<keyword evidence="7" id="KW-0413">Isomerase</keyword>
<dbReference type="InterPro" id="IPR003722">
    <property type="entry name" value="Cbl_synth_CobH/CbiC"/>
</dbReference>
<dbReference type="SUPFAM" id="SSF55124">
    <property type="entry name" value="Nitrite/Sulfite reductase N-terminal domain-like"/>
    <property type="match status" value="1"/>
</dbReference>
<evidence type="ECO:0008006" key="12">
    <source>
        <dbReference type="Google" id="ProtNLM"/>
    </source>
</evidence>
<evidence type="ECO:0000256" key="4">
    <source>
        <dbReference type="ARBA" id="ARBA00022723"/>
    </source>
</evidence>
<keyword evidence="6" id="KW-0411">Iron-sulfur</keyword>
<dbReference type="PANTHER" id="PTHR43588:SF1">
    <property type="entry name" value="COBALT-PRECORRIN-8 METHYLMUTASE"/>
    <property type="match status" value="1"/>
</dbReference>
<dbReference type="EMBL" id="BSEL01000010">
    <property type="protein sequence ID" value="GLJ70293.1"/>
    <property type="molecule type" value="Genomic_DNA"/>
</dbReference>
<name>A0ABQ5T328_9ACTN</name>
<keyword evidence="5" id="KW-0408">Iron</keyword>
<organism evidence="10 11">
    <name type="scientific">Nocardioides luteus</name>
    <dbReference type="NCBI Taxonomy" id="1844"/>
    <lineage>
        <taxon>Bacteria</taxon>
        <taxon>Bacillati</taxon>
        <taxon>Actinomycetota</taxon>
        <taxon>Actinomycetes</taxon>
        <taxon>Propionibacteriales</taxon>
        <taxon>Nocardioidaceae</taxon>
        <taxon>Nocardioides</taxon>
    </lineage>
</organism>
<comment type="similarity">
    <text evidence="2">Belongs to the CobH/CbiC family.</text>
</comment>
<dbReference type="InterPro" id="IPR036136">
    <property type="entry name" value="Nit/Sulf_reduc_fer-like_dom_sf"/>
</dbReference>
<keyword evidence="3" id="KW-0169">Cobalamin biosynthesis</keyword>
<accession>A0ABQ5T328</accession>